<protein>
    <submittedName>
        <fullName evidence="1">Plug domain-containing protein</fullName>
    </submittedName>
</protein>
<dbReference type="Gene3D" id="2.60.40.1930">
    <property type="match status" value="1"/>
</dbReference>
<keyword evidence="2" id="KW-1185">Reference proteome</keyword>
<reference evidence="2" key="1">
    <citation type="journal article" date="2019" name="Int. J. Syst. Evol. Microbiol.">
        <title>The Global Catalogue of Microorganisms (GCM) 10K type strain sequencing project: providing services to taxonomists for standard genome sequencing and annotation.</title>
        <authorList>
            <consortium name="The Broad Institute Genomics Platform"/>
            <consortium name="The Broad Institute Genome Sequencing Center for Infectious Disease"/>
            <person name="Wu L."/>
            <person name="Ma J."/>
        </authorList>
    </citation>
    <scope>NUCLEOTIDE SEQUENCE [LARGE SCALE GENOMIC DNA]</scope>
    <source>
        <strain evidence="2">JCM 18287</strain>
    </source>
</reference>
<dbReference type="Proteomes" id="UP001501692">
    <property type="component" value="Unassembled WGS sequence"/>
</dbReference>
<proteinExistence type="predicted"/>
<comment type="caution">
    <text evidence="1">The sequence shown here is derived from an EMBL/GenBank/DDBJ whole genome shotgun (WGS) entry which is preliminary data.</text>
</comment>
<gene>
    <name evidence="1" type="ORF">GCM10023315_15210</name>
</gene>
<name>A0ABP9HC16_9FLAO</name>
<sequence>MIASRFLEVKTSLVLLLIVTFFGSFAEPLLAQKESLENNITTSFQEYTSAYREVAYCHLNKSIYIKGESLGFSSYVIDKSLKNPSKPTKNLYCVITDSTNKVIKSKLLKVNKGYASNVFNIDSTFTSGYYTFKAYTNWMNNFNEPNAFVENFRVIDPDIESTIKLKESKGDIDAQFLPEGGHYVDNVKSSIGVVIKNANGYGIPDTNGDVFDKDNNYVTSFKTNVLGIGKFLLFPKKYQKYTVRINHSDKLFEFTIDDIKQKGISIGLINSNGKLVIELKTNQSTLEDIKGKPYKIVVHNGSSIKATGIQFKSVNSVKIIDQEELYPGINIFTLFNENNKPISERMFFNYEGIKVAKSKTPIISKLQDSLRIAIPFDETLTSSTNNISISVLPEATKSYSKHSNIISSSYLQPYLNGYVENSAYYFTKVNSKKKYELDNLLMTQGWSSYDWNNIFEKPNLTNNFETGINTLANINKKERAEYLVYPLKNNVSEIFTVNQAESAFKQTNLFPEEGETYRVGMMKANDKMEKPGLYVQFYPFEVPNLKTSFYKLPSGDNSLFKSDNKTVISPFFSKRSEIQNLDEVLIEVDKEATRIRSIKNKLPYGRIDFFDDRKRRGGLTLAIYLSSRGFITNDTSGILSIVNPNPNSPNNAIPLVILDGVMLTNFGFLSNFSLQTVDYIEINKTGIGYGLRGGGGVINIVTNPDLIRQNTGVKNSVGEYKFPLTFAKDKKFYVPKYDLYNDNFYKGYGVIDWIPDAKIDNNGNLSFTVFNPANNNIKLFIEGVTSNGEFISETKVLNLNTVN</sequence>
<evidence type="ECO:0000313" key="2">
    <source>
        <dbReference type="Proteomes" id="UP001501692"/>
    </source>
</evidence>
<dbReference type="EMBL" id="BAABJK010000004">
    <property type="protein sequence ID" value="GAA4966813.1"/>
    <property type="molecule type" value="Genomic_DNA"/>
</dbReference>
<accession>A0ABP9HC16</accession>
<organism evidence="1 2">
    <name type="scientific">Algibacter aquimarinus</name>
    <dbReference type="NCBI Taxonomy" id="1136748"/>
    <lineage>
        <taxon>Bacteria</taxon>
        <taxon>Pseudomonadati</taxon>
        <taxon>Bacteroidota</taxon>
        <taxon>Flavobacteriia</taxon>
        <taxon>Flavobacteriales</taxon>
        <taxon>Flavobacteriaceae</taxon>
        <taxon>Algibacter</taxon>
    </lineage>
</organism>
<evidence type="ECO:0000313" key="1">
    <source>
        <dbReference type="EMBL" id="GAA4966813.1"/>
    </source>
</evidence>
<dbReference type="RefSeq" id="WP_345166582.1">
    <property type="nucleotide sequence ID" value="NZ_BAABJK010000004.1"/>
</dbReference>